<dbReference type="Pfam" id="PF10253">
    <property type="entry name" value="PRCC"/>
    <property type="match status" value="1"/>
</dbReference>
<feature type="region of interest" description="Disordered" evidence="1">
    <location>
        <begin position="267"/>
        <end position="309"/>
    </location>
</feature>
<dbReference type="Proteomes" id="UP001438707">
    <property type="component" value="Unassembled WGS sequence"/>
</dbReference>
<feature type="region of interest" description="Disordered" evidence="1">
    <location>
        <begin position="79"/>
        <end position="227"/>
    </location>
</feature>
<name>A0AAW1RRY4_9CHLO</name>
<keyword evidence="3" id="KW-1185">Reference proteome</keyword>
<feature type="compositionally biased region" description="Polar residues" evidence="1">
    <location>
        <begin position="178"/>
        <end position="187"/>
    </location>
</feature>
<dbReference type="GO" id="GO:0005634">
    <property type="term" value="C:nucleus"/>
    <property type="evidence" value="ECO:0007669"/>
    <property type="project" value="TreeGrafter"/>
</dbReference>
<accession>A0AAW1RRY4</accession>
<sequence>MDLIVGGYASGSDDSGEPSPRMQEAAPAAGRLEVHKPANAGLLSSLPVAREAKPGSRTSLPVPASKKPVLFRVPLDPALLAESDEDEDRPAKKVKVDKAKGLMASLPAPKHSMPAPKRDHFAHAQASKREAAGAQPAATPGAADVHGNEAFRIPTASHPEPPAFSAATPADQYHHQHVTQSHGSWQNGDVDGGTWPAEQAAGPLPPTWNGSGADAPHLEEAGPVLDPMQQAYIAENVRGTAGPGKDSVDPFASAGINFVEVKGQDLREGSRAARDAQQGMRSALGPDYEARLRREAGPKPDRKARGKHQISSLFHAAKMKELEQFEQRAQGMKTKAETQAKYGW</sequence>
<feature type="region of interest" description="Disordered" evidence="1">
    <location>
        <begin position="44"/>
        <end position="64"/>
    </location>
</feature>
<proteinExistence type="predicted"/>
<feature type="compositionally biased region" description="Basic and acidic residues" evidence="1">
    <location>
        <begin position="288"/>
        <end position="303"/>
    </location>
</feature>
<comment type="caution">
    <text evidence="2">The sequence shown here is derived from an EMBL/GenBank/DDBJ whole genome shotgun (WGS) entry which is preliminary data.</text>
</comment>
<dbReference type="EMBL" id="JALJOS010000007">
    <property type="protein sequence ID" value="KAK9836439.1"/>
    <property type="molecule type" value="Genomic_DNA"/>
</dbReference>
<protein>
    <recommendedName>
        <fullName evidence="4">Proline-rich protein PRCC</fullName>
    </recommendedName>
</protein>
<organism evidence="2 3">
    <name type="scientific">Apatococcus lobatus</name>
    <dbReference type="NCBI Taxonomy" id="904363"/>
    <lineage>
        <taxon>Eukaryota</taxon>
        <taxon>Viridiplantae</taxon>
        <taxon>Chlorophyta</taxon>
        <taxon>core chlorophytes</taxon>
        <taxon>Trebouxiophyceae</taxon>
        <taxon>Chlorellales</taxon>
        <taxon>Chlorellaceae</taxon>
        <taxon>Apatococcus</taxon>
    </lineage>
</organism>
<evidence type="ECO:0000313" key="2">
    <source>
        <dbReference type="EMBL" id="KAK9836439.1"/>
    </source>
</evidence>
<gene>
    <name evidence="2" type="ORF">WJX74_000621</name>
</gene>
<feature type="region of interest" description="Disordered" evidence="1">
    <location>
        <begin position="1"/>
        <end position="29"/>
    </location>
</feature>
<evidence type="ECO:0008006" key="4">
    <source>
        <dbReference type="Google" id="ProtNLM"/>
    </source>
</evidence>
<reference evidence="2 3" key="1">
    <citation type="journal article" date="2024" name="Nat. Commun.">
        <title>Phylogenomics reveals the evolutionary origins of lichenization in chlorophyte algae.</title>
        <authorList>
            <person name="Puginier C."/>
            <person name="Libourel C."/>
            <person name="Otte J."/>
            <person name="Skaloud P."/>
            <person name="Haon M."/>
            <person name="Grisel S."/>
            <person name="Petersen M."/>
            <person name="Berrin J.G."/>
            <person name="Delaux P.M."/>
            <person name="Dal Grande F."/>
            <person name="Keller J."/>
        </authorList>
    </citation>
    <scope>NUCLEOTIDE SEQUENCE [LARGE SCALE GENOMIC DNA]</scope>
    <source>
        <strain evidence="2 3">SAG 2145</strain>
    </source>
</reference>
<dbReference type="AlphaFoldDB" id="A0AAW1RRY4"/>
<feature type="region of interest" description="Disordered" evidence="1">
    <location>
        <begin position="325"/>
        <end position="344"/>
    </location>
</feature>
<feature type="compositionally biased region" description="Basic and acidic residues" evidence="1">
    <location>
        <begin position="89"/>
        <end position="100"/>
    </location>
</feature>
<evidence type="ECO:0000313" key="3">
    <source>
        <dbReference type="Proteomes" id="UP001438707"/>
    </source>
</evidence>
<feature type="compositionally biased region" description="Basic and acidic residues" evidence="1">
    <location>
        <begin position="116"/>
        <end position="131"/>
    </location>
</feature>
<dbReference type="PANTHER" id="PTHR13621:SF2">
    <property type="entry name" value="PROLINE-RICH PROTEIN PRCC"/>
    <property type="match status" value="1"/>
</dbReference>
<dbReference type="InterPro" id="IPR018800">
    <property type="entry name" value="PRCC"/>
</dbReference>
<feature type="compositionally biased region" description="Low complexity" evidence="1">
    <location>
        <begin position="132"/>
        <end position="143"/>
    </location>
</feature>
<evidence type="ECO:0000256" key="1">
    <source>
        <dbReference type="SAM" id="MobiDB-lite"/>
    </source>
</evidence>
<dbReference type="PANTHER" id="PTHR13621">
    <property type="entry name" value="PROLINE-RICH PROTEIN PRCC"/>
    <property type="match status" value="1"/>
</dbReference>